<protein>
    <submittedName>
        <fullName evidence="1">Uncharacterized protein</fullName>
    </submittedName>
</protein>
<accession>A0A645DPT6</accession>
<organism evidence="1">
    <name type="scientific">bioreactor metagenome</name>
    <dbReference type="NCBI Taxonomy" id="1076179"/>
    <lineage>
        <taxon>unclassified sequences</taxon>
        <taxon>metagenomes</taxon>
        <taxon>ecological metagenomes</taxon>
    </lineage>
</organism>
<dbReference type="EMBL" id="VSSQ01038392">
    <property type="protein sequence ID" value="MPM91316.1"/>
    <property type="molecule type" value="Genomic_DNA"/>
</dbReference>
<evidence type="ECO:0000313" key="1">
    <source>
        <dbReference type="EMBL" id="MPM91316.1"/>
    </source>
</evidence>
<reference evidence="1" key="1">
    <citation type="submission" date="2019-08" db="EMBL/GenBank/DDBJ databases">
        <authorList>
            <person name="Kucharzyk K."/>
            <person name="Murdoch R.W."/>
            <person name="Higgins S."/>
            <person name="Loffler F."/>
        </authorList>
    </citation>
    <scope>NUCLEOTIDE SEQUENCE</scope>
</reference>
<dbReference type="AlphaFoldDB" id="A0A645DPT6"/>
<name>A0A645DPT6_9ZZZZ</name>
<proteinExistence type="predicted"/>
<gene>
    <name evidence="1" type="ORF">SDC9_138444</name>
</gene>
<sequence>MLPQTGILGKLAGSTPKHGTTFGGKCGGENRPAVFFCKNANRLYASTPISPTDGVVGSMWNAISYCYPRDTSDAANMLNKPFSRLTRTMLSYCATGGMSADFGVHSEGTTCVMSDGSALWVAKPSYVVSGKNGWERYALMGQK</sequence>
<comment type="caution">
    <text evidence="1">The sequence shown here is derived from an EMBL/GenBank/DDBJ whole genome shotgun (WGS) entry which is preliminary data.</text>
</comment>